<evidence type="ECO:0000313" key="3">
    <source>
        <dbReference type="EMBL" id="OAL68521.1"/>
    </source>
</evidence>
<name>A0A178F7Z5_TRIRU</name>
<protein>
    <recommendedName>
        <fullName evidence="2">Subtelomeric hrmA-associated cluster protein AFUB-079030/YDR124W-like helical bundle domain-containing protein</fullName>
    </recommendedName>
</protein>
<feature type="compositionally biased region" description="Basic and acidic residues" evidence="1">
    <location>
        <begin position="378"/>
        <end position="389"/>
    </location>
</feature>
<dbReference type="EMBL" id="LHPM01000005">
    <property type="protein sequence ID" value="OAL68521.1"/>
    <property type="molecule type" value="Genomic_DNA"/>
</dbReference>
<dbReference type="Proteomes" id="UP000243015">
    <property type="component" value="Unassembled WGS sequence"/>
</dbReference>
<comment type="caution">
    <text evidence="3">The sequence shown here is derived from an EMBL/GenBank/DDBJ whole genome shotgun (WGS) entry which is preliminary data.</text>
</comment>
<evidence type="ECO:0000256" key="1">
    <source>
        <dbReference type="SAM" id="MobiDB-lite"/>
    </source>
</evidence>
<feature type="domain" description="Subtelomeric hrmA-associated cluster protein AFUB-079030/YDR124W-like helical bundle" evidence="2">
    <location>
        <begin position="231"/>
        <end position="325"/>
    </location>
</feature>
<dbReference type="InterPro" id="IPR021264">
    <property type="entry name" value="AFUB_079030/YDR124W-like"/>
</dbReference>
<sequence>MPPILPSTDTSILGEGIPGHSPGLRVQYDRVNSPGLHKKPRQNANTPKAWLNAKILFIKPVRFTYQFRLQLPPNNPANRSIFTLVRDEIHRESPSFEIYSPFFTTIEATGGMIQMMVEYGDTSGANGQRLLPGYLTPPPLEWSTFPGLAQTTGINVTNSPLFARNLNYEQAMQYPMARSLPIPSSQTCFRETVHAPKQPEEPVGDTEAVEMVALEIGNEEQIEAYYESAFKQVKHPYNGGRGVLGEKGDPEKTKPDWWPAGVIHREPDYLQKPERIRLLIYIFRKLSKSYGITADKLEEAGRDIQRQIKPRERLDILDKAYMVRRAEECYERGEADANAIIYVAKRDTKTEKDSKEMDGTTGATYDPIRHPTARKRKREVEVPDTEFRTRPPSPVMGSIEGISVSHARLSFAIHSSGECRDIEKKRSSQLPPCISVKCSPPSVGTTDITQWFPTPEPTYSEHLGFYGSRKPLDGMDYPDQYCAQEFTLGHGCHTAWNPRNLGPEYVPQVPTILFYGESQQYAYSGRQKAGHFSANAMHNELPSWEIAGTAGEYFTGEVTVEWKIWRALDDASPATTTLFSYADGVPDEPGWGQPIYIHNQLKTLTLGSACAIEFPLYGVSDLEWQHTRLTYDSDLMFPRAAQGEKGALVFTIRGIRPRWQRLALLDSVTRDAGKLFFDMMSDSKWNIPAEDIPEVAKKWESKLLENSRAFWFQYSKEYCEEGLNKTENILATYLKSCTKTSSLQPPP</sequence>
<dbReference type="PANTHER" id="PTHR36102">
    <property type="entry name" value="CHROMOSOME 10, WHOLE GENOME SHOTGUN SEQUENCE"/>
    <property type="match status" value="1"/>
</dbReference>
<proteinExistence type="predicted"/>
<feature type="region of interest" description="Disordered" evidence="1">
    <location>
        <begin position="1"/>
        <end position="24"/>
    </location>
</feature>
<dbReference type="VEuPathDB" id="FungiDB:TERG_03929"/>
<gene>
    <name evidence="3" type="ORF">A7C99_0110</name>
</gene>
<dbReference type="AlphaFoldDB" id="A0A178F7Z5"/>
<dbReference type="VEuPathDB" id="FungiDB:TERG_07753"/>
<evidence type="ECO:0000313" key="4">
    <source>
        <dbReference type="Proteomes" id="UP000243015"/>
    </source>
</evidence>
<dbReference type="PANTHER" id="PTHR36102:SF5">
    <property type="entry name" value="YDR124W-LIKE HELICAL BUNDLE DOMAIN-CONTAINING PROTEIN"/>
    <property type="match status" value="1"/>
</dbReference>
<dbReference type="Pfam" id="PF11001">
    <property type="entry name" value="AFUB_07903_YDR124W_hel"/>
    <property type="match status" value="1"/>
</dbReference>
<reference evidence="3 4" key="1">
    <citation type="submission" date="2016-05" db="EMBL/GenBank/DDBJ databases">
        <title>Genome sequencing of Trichophyton rubrum CMCC(F)T1i isolated from hair.</title>
        <authorList>
            <person name="Zhan P."/>
            <person name="Tao Y."/>
            <person name="Liu W."/>
        </authorList>
    </citation>
    <scope>NUCLEOTIDE SEQUENCE [LARGE SCALE GENOMIC DNA]</scope>
    <source>
        <strain evidence="4">CMCC(F)T1i</strain>
    </source>
</reference>
<evidence type="ECO:0000259" key="2">
    <source>
        <dbReference type="Pfam" id="PF11001"/>
    </source>
</evidence>
<accession>A0A178F7Z5</accession>
<dbReference type="InterPro" id="IPR047092">
    <property type="entry name" value="AFUB_07903/YDR124W-like_hel"/>
</dbReference>
<organism evidence="3 4">
    <name type="scientific">Trichophyton rubrum</name>
    <name type="common">Athlete's foot fungus</name>
    <name type="synonym">Epidermophyton rubrum</name>
    <dbReference type="NCBI Taxonomy" id="5551"/>
    <lineage>
        <taxon>Eukaryota</taxon>
        <taxon>Fungi</taxon>
        <taxon>Dikarya</taxon>
        <taxon>Ascomycota</taxon>
        <taxon>Pezizomycotina</taxon>
        <taxon>Eurotiomycetes</taxon>
        <taxon>Eurotiomycetidae</taxon>
        <taxon>Onygenales</taxon>
        <taxon>Arthrodermataceae</taxon>
        <taxon>Trichophyton</taxon>
    </lineage>
</organism>
<dbReference type="VEuPathDB" id="FungiDB:TERG_07752"/>
<feature type="region of interest" description="Disordered" evidence="1">
    <location>
        <begin position="373"/>
        <end position="398"/>
    </location>
</feature>